<feature type="transmembrane region" description="Helical" evidence="7">
    <location>
        <begin position="434"/>
        <end position="457"/>
    </location>
</feature>
<feature type="domain" description="Major facilitator superfamily (MFS) profile" evidence="8">
    <location>
        <begin position="35"/>
        <end position="554"/>
    </location>
</feature>
<feature type="compositionally biased region" description="Basic and acidic residues" evidence="6">
    <location>
        <begin position="573"/>
        <end position="586"/>
    </location>
</feature>
<dbReference type="InterPro" id="IPR036259">
    <property type="entry name" value="MFS_trans_sf"/>
</dbReference>
<evidence type="ECO:0000256" key="4">
    <source>
        <dbReference type="ARBA" id="ARBA00022989"/>
    </source>
</evidence>
<feature type="transmembrane region" description="Helical" evidence="7">
    <location>
        <begin position="525"/>
        <end position="545"/>
    </location>
</feature>
<dbReference type="SUPFAM" id="SSF103473">
    <property type="entry name" value="MFS general substrate transporter"/>
    <property type="match status" value="1"/>
</dbReference>
<gene>
    <name evidence="9" type="ORF">BO72DRAFT_456711</name>
</gene>
<keyword evidence="10" id="KW-1185">Reference proteome</keyword>
<feature type="transmembrane region" description="Helical" evidence="7">
    <location>
        <begin position="263"/>
        <end position="287"/>
    </location>
</feature>
<dbReference type="VEuPathDB" id="FungiDB:BO72DRAFT_456711"/>
<dbReference type="PANTHER" id="PTHR23501:SF109">
    <property type="entry name" value="MAJOR FACILITATOR SUPERFAMILY (MFS) PROFILE DOMAIN-CONTAINING PROTEIN-RELATED"/>
    <property type="match status" value="1"/>
</dbReference>
<feature type="transmembrane region" description="Helical" evidence="7">
    <location>
        <begin position="344"/>
        <end position="364"/>
    </location>
</feature>
<evidence type="ECO:0000259" key="8">
    <source>
        <dbReference type="PROSITE" id="PS50850"/>
    </source>
</evidence>
<evidence type="ECO:0000256" key="3">
    <source>
        <dbReference type="ARBA" id="ARBA00022692"/>
    </source>
</evidence>
<evidence type="ECO:0000256" key="2">
    <source>
        <dbReference type="ARBA" id="ARBA00022448"/>
    </source>
</evidence>
<dbReference type="OrthoDB" id="4139357at2759"/>
<feature type="transmembrane region" description="Helical" evidence="7">
    <location>
        <begin position="127"/>
        <end position="151"/>
    </location>
</feature>
<dbReference type="GO" id="GO:0022857">
    <property type="term" value="F:transmembrane transporter activity"/>
    <property type="evidence" value="ECO:0007669"/>
    <property type="project" value="InterPro"/>
</dbReference>
<evidence type="ECO:0000256" key="5">
    <source>
        <dbReference type="ARBA" id="ARBA00023136"/>
    </source>
</evidence>
<feature type="transmembrane region" description="Helical" evidence="7">
    <location>
        <begin position="191"/>
        <end position="212"/>
    </location>
</feature>
<feature type="transmembrane region" description="Helical" evidence="7">
    <location>
        <begin position="158"/>
        <end position="179"/>
    </location>
</feature>
<feature type="transmembrane region" description="Helical" evidence="7">
    <location>
        <begin position="308"/>
        <end position="329"/>
    </location>
</feature>
<organism evidence="9 10">
    <name type="scientific">Aspergillus fijiensis CBS 313.89</name>
    <dbReference type="NCBI Taxonomy" id="1448319"/>
    <lineage>
        <taxon>Eukaryota</taxon>
        <taxon>Fungi</taxon>
        <taxon>Dikarya</taxon>
        <taxon>Ascomycota</taxon>
        <taxon>Pezizomycotina</taxon>
        <taxon>Eurotiomycetes</taxon>
        <taxon>Eurotiomycetidae</taxon>
        <taxon>Eurotiales</taxon>
        <taxon>Aspergillaceae</taxon>
        <taxon>Aspergillus</taxon>
    </lineage>
</organism>
<keyword evidence="5 7" id="KW-0472">Membrane</keyword>
<dbReference type="InterPro" id="IPR020846">
    <property type="entry name" value="MFS_dom"/>
</dbReference>
<evidence type="ECO:0000313" key="9">
    <source>
        <dbReference type="EMBL" id="RAK80016.1"/>
    </source>
</evidence>
<dbReference type="InterPro" id="IPR053791">
    <property type="entry name" value="MFS_Tri12-like"/>
</dbReference>
<feature type="transmembrane region" description="Helical" evidence="7">
    <location>
        <begin position="232"/>
        <end position="251"/>
    </location>
</feature>
<dbReference type="GeneID" id="63863623"/>
<evidence type="ECO:0000256" key="6">
    <source>
        <dbReference type="SAM" id="MobiDB-lite"/>
    </source>
</evidence>
<dbReference type="Gene3D" id="1.20.1250.20">
    <property type="entry name" value="MFS general substrate transporter like domains"/>
    <property type="match status" value="1"/>
</dbReference>
<comment type="subcellular location">
    <subcellularLocation>
        <location evidence="1">Membrane</location>
        <topology evidence="1">Multi-pass membrane protein</topology>
    </subcellularLocation>
</comment>
<sequence length="586" mass="61925">MADEKTPQPVEGSIQSKSVDLDQLPTGYYRSPNFIGSVVAVCLMAISLYLGYVLPVNSLTAINQDLGPDPNYSMISTVFTLISGVGLLLVGRLGDIFGRRYILIGGQLLGLVGAIVCATAKNVPTVIGGSVLCGLAAAVQLTFTFVIAELVPNRARPAVNASIFITTLPFSAFGSIIASDFVAHTAASWRWTYYLNMITCGLSIILLVLFYFPPGWDQKRGGQSRLDGLKKFDWIGFVLYAAGVVLVLLGLSDEKIAWGGTSYAWSSAHVVAVLVVGFVSIIVFVLYEIYAPLEQPLLPMSLLRNPGYAATVCSALVGNMVYFSMSLLWPEAVLYLFTTNTIKAGWLSITTGVGVIVGEIAAGILMKPLGFTKYQLIASTVIITAFSGALAAINQHHQAYGIAFTAIGGFAVGYLELITLIMCPLYCKPEDIGLASGFLGSAKQIFGTIATAIYVAILQNRITANLPTTVTHAATKAGLPSSSLTDLLEAVAAGTSAALEAVPGMTTKILAAVADAEKTAYAMSFRTVFCVSIAFGGLSIIASLFSREVDTRLDGGVAAKLQGKGEGQSPSHQDWETKGVADEEAR</sequence>
<dbReference type="Pfam" id="PF06609">
    <property type="entry name" value="TRI12"/>
    <property type="match status" value="1"/>
</dbReference>
<keyword evidence="3 7" id="KW-0812">Transmembrane</keyword>
<dbReference type="RefSeq" id="XP_040804026.1">
    <property type="nucleotide sequence ID" value="XM_040946290.1"/>
</dbReference>
<dbReference type="Proteomes" id="UP000249789">
    <property type="component" value="Unassembled WGS sequence"/>
</dbReference>
<feature type="transmembrane region" description="Helical" evidence="7">
    <location>
        <begin position="376"/>
        <end position="393"/>
    </location>
</feature>
<dbReference type="PANTHER" id="PTHR23501">
    <property type="entry name" value="MAJOR FACILITATOR SUPERFAMILY"/>
    <property type="match status" value="1"/>
</dbReference>
<evidence type="ECO:0000313" key="10">
    <source>
        <dbReference type="Proteomes" id="UP000249789"/>
    </source>
</evidence>
<feature type="region of interest" description="Disordered" evidence="6">
    <location>
        <begin position="561"/>
        <end position="586"/>
    </location>
</feature>
<feature type="transmembrane region" description="Helical" evidence="7">
    <location>
        <begin position="34"/>
        <end position="52"/>
    </location>
</feature>
<dbReference type="GO" id="GO:0005886">
    <property type="term" value="C:plasma membrane"/>
    <property type="evidence" value="ECO:0007669"/>
    <property type="project" value="TreeGrafter"/>
</dbReference>
<name>A0A8G1S075_9EURO</name>
<dbReference type="InterPro" id="IPR010573">
    <property type="entry name" value="MFS_Str1/Tri12-like"/>
</dbReference>
<dbReference type="CDD" id="cd06179">
    <property type="entry name" value="MFS_TRI12_like"/>
    <property type="match status" value="1"/>
</dbReference>
<feature type="transmembrane region" description="Helical" evidence="7">
    <location>
        <begin position="72"/>
        <end position="90"/>
    </location>
</feature>
<proteinExistence type="predicted"/>
<dbReference type="AlphaFoldDB" id="A0A8G1S075"/>
<dbReference type="EMBL" id="KZ824631">
    <property type="protein sequence ID" value="RAK80016.1"/>
    <property type="molecule type" value="Genomic_DNA"/>
</dbReference>
<evidence type="ECO:0000256" key="7">
    <source>
        <dbReference type="SAM" id="Phobius"/>
    </source>
</evidence>
<dbReference type="PROSITE" id="PS50850">
    <property type="entry name" value="MFS"/>
    <property type="match status" value="1"/>
</dbReference>
<evidence type="ECO:0000256" key="1">
    <source>
        <dbReference type="ARBA" id="ARBA00004141"/>
    </source>
</evidence>
<protein>
    <submittedName>
        <fullName evidence="9">Siderophore iron transporter</fullName>
    </submittedName>
</protein>
<reference evidence="9 10" key="1">
    <citation type="submission" date="2018-02" db="EMBL/GenBank/DDBJ databases">
        <title>The genomes of Aspergillus section Nigri reveals drivers in fungal speciation.</title>
        <authorList>
            <consortium name="DOE Joint Genome Institute"/>
            <person name="Vesth T.C."/>
            <person name="Nybo J."/>
            <person name="Theobald S."/>
            <person name="Brandl J."/>
            <person name="Frisvad J.C."/>
            <person name="Nielsen K.F."/>
            <person name="Lyhne E.K."/>
            <person name="Kogle M.E."/>
            <person name="Kuo A."/>
            <person name="Riley R."/>
            <person name="Clum A."/>
            <person name="Nolan M."/>
            <person name="Lipzen A."/>
            <person name="Salamov A."/>
            <person name="Henrissat B."/>
            <person name="Wiebenga A."/>
            <person name="De vries R.P."/>
            <person name="Grigoriev I.V."/>
            <person name="Mortensen U.H."/>
            <person name="Andersen M.R."/>
            <person name="Baker S.E."/>
        </authorList>
    </citation>
    <scope>NUCLEOTIDE SEQUENCE [LARGE SCALE GENOMIC DNA]</scope>
    <source>
        <strain evidence="9 10">CBS 313.89</strain>
    </source>
</reference>
<feature type="transmembrane region" description="Helical" evidence="7">
    <location>
        <begin position="399"/>
        <end position="422"/>
    </location>
</feature>
<keyword evidence="4 7" id="KW-1133">Transmembrane helix</keyword>
<keyword evidence="2" id="KW-0813">Transport</keyword>
<accession>A0A8G1S075</accession>